<proteinExistence type="predicted"/>
<name>A0A1B7WJH7_APHFL</name>
<feature type="non-terminal residue" evidence="1">
    <location>
        <position position="1"/>
    </location>
</feature>
<reference evidence="1 2" key="1">
    <citation type="submission" date="2015-09" db="EMBL/GenBank/DDBJ databases">
        <title>Aphanizomenon flos-aquae WA102.</title>
        <authorList>
            <person name="Driscoll C."/>
        </authorList>
    </citation>
    <scope>NUCLEOTIDE SEQUENCE [LARGE SCALE GENOMIC DNA]</scope>
    <source>
        <strain evidence="1">WA102</strain>
    </source>
</reference>
<dbReference type="Proteomes" id="UP000092093">
    <property type="component" value="Unassembled WGS sequence"/>
</dbReference>
<gene>
    <name evidence="1" type="ORF">AN484_25105</name>
</gene>
<protein>
    <submittedName>
        <fullName evidence="1">Uncharacterized protein</fullName>
    </submittedName>
</protein>
<accession>A0A1B7WJH7</accession>
<dbReference type="AlphaFoldDB" id="A0A1B7WJH7"/>
<evidence type="ECO:0000313" key="1">
    <source>
        <dbReference type="EMBL" id="OBQ37266.1"/>
    </source>
</evidence>
<comment type="caution">
    <text evidence="1">The sequence shown here is derived from an EMBL/GenBank/DDBJ whole genome shotgun (WGS) entry which is preliminary data.</text>
</comment>
<evidence type="ECO:0000313" key="2">
    <source>
        <dbReference type="Proteomes" id="UP000092093"/>
    </source>
</evidence>
<sequence length="91" mass="10445">KIKSIIYTSMENFNNYYLDRYLQSQDRISEMSFQIGWLQGSIKKLQRLVDDGIVEVKPGYESSLDSVLNCIEEAEKQAALYSGKTEVVAEQ</sequence>
<dbReference type="EMBL" id="LJOW01000269">
    <property type="protein sequence ID" value="OBQ37266.1"/>
    <property type="molecule type" value="Genomic_DNA"/>
</dbReference>
<organism evidence="1 2">
    <name type="scientific">Aphanizomenon flos-aquae WA102</name>
    <dbReference type="NCBI Taxonomy" id="1710896"/>
    <lineage>
        <taxon>Bacteria</taxon>
        <taxon>Bacillati</taxon>
        <taxon>Cyanobacteriota</taxon>
        <taxon>Cyanophyceae</taxon>
        <taxon>Nostocales</taxon>
        <taxon>Aphanizomenonaceae</taxon>
        <taxon>Aphanizomenon</taxon>
    </lineage>
</organism>